<evidence type="ECO:0000313" key="1">
    <source>
        <dbReference type="EMBL" id="MBB6492311.1"/>
    </source>
</evidence>
<gene>
    <name evidence="1" type="ORF">GGD45_002717</name>
    <name evidence="2" type="ORF">GXW80_19770</name>
</gene>
<reference evidence="2 3" key="1">
    <citation type="submission" date="2020-02" db="EMBL/GenBank/DDBJ databases">
        <title>Draft genome sequence of Rhizobium tropici.</title>
        <authorList>
            <person name="Khayi S."/>
            <person name="Jemo M."/>
        </authorList>
    </citation>
    <scope>NUCLEOTIDE SEQUENCE [LARGE SCALE GENOMIC DNA]</scope>
    <source>
        <strain evidence="2 3">A12</strain>
    </source>
</reference>
<sequence>MQQRKSVSVEELPENTALAIYELIGGTFRNYSEVLYIRVPDVTDDGTSMGGIEITIRKTASVPSLRAASHR</sequence>
<keyword evidence="4" id="KW-1185">Reference proteome</keyword>
<proteinExistence type="predicted"/>
<dbReference type="RefSeq" id="WP_041678285.1">
    <property type="nucleotide sequence ID" value="NZ_JAADZA010000024.1"/>
</dbReference>
<evidence type="ECO:0000313" key="2">
    <source>
        <dbReference type="EMBL" id="NEV13234.1"/>
    </source>
</evidence>
<dbReference type="Proteomes" id="UP000471190">
    <property type="component" value="Unassembled WGS sequence"/>
</dbReference>
<comment type="caution">
    <text evidence="2">The sequence shown here is derived from an EMBL/GenBank/DDBJ whole genome shotgun (WGS) entry which is preliminary data.</text>
</comment>
<reference evidence="1 4" key="2">
    <citation type="submission" date="2020-08" db="EMBL/GenBank/DDBJ databases">
        <title>Genomic Encyclopedia of Type Strains, Phase IV (KMG-V): Genome sequencing to study the core and pangenomes of soil and plant-associated prokaryotes.</title>
        <authorList>
            <person name="Whitman W."/>
        </authorList>
    </citation>
    <scope>NUCLEOTIDE SEQUENCE [LARGE SCALE GENOMIC DNA]</scope>
    <source>
        <strain evidence="1 4">SEMIA 4059</strain>
    </source>
</reference>
<dbReference type="EMBL" id="JAADZA010000024">
    <property type="protein sequence ID" value="NEV13234.1"/>
    <property type="molecule type" value="Genomic_DNA"/>
</dbReference>
<dbReference type="AlphaFoldDB" id="A0A6P1CEI4"/>
<dbReference type="EMBL" id="JACHBF010000006">
    <property type="protein sequence ID" value="MBB6492311.1"/>
    <property type="molecule type" value="Genomic_DNA"/>
</dbReference>
<evidence type="ECO:0000313" key="4">
    <source>
        <dbReference type="Proteomes" id="UP000526625"/>
    </source>
</evidence>
<protein>
    <submittedName>
        <fullName evidence="2">Uncharacterized protein</fullName>
    </submittedName>
</protein>
<dbReference type="Proteomes" id="UP000526625">
    <property type="component" value="Unassembled WGS sequence"/>
</dbReference>
<accession>A0A6P1CEI4</accession>
<name>A0A6P1CEI4_RHITR</name>
<organism evidence="2 3">
    <name type="scientific">Rhizobium tropici</name>
    <dbReference type="NCBI Taxonomy" id="398"/>
    <lineage>
        <taxon>Bacteria</taxon>
        <taxon>Pseudomonadati</taxon>
        <taxon>Pseudomonadota</taxon>
        <taxon>Alphaproteobacteria</taxon>
        <taxon>Hyphomicrobiales</taxon>
        <taxon>Rhizobiaceae</taxon>
        <taxon>Rhizobium/Agrobacterium group</taxon>
        <taxon>Rhizobium</taxon>
    </lineage>
</organism>
<evidence type="ECO:0000313" key="3">
    <source>
        <dbReference type="Proteomes" id="UP000471190"/>
    </source>
</evidence>